<dbReference type="STRING" id="9598.ENSPTRP00000034765"/>
<evidence type="ECO:0000313" key="1">
    <source>
        <dbReference type="Ensembl" id="ENSPTRP00000034765.3"/>
    </source>
</evidence>
<dbReference type="InParanoid" id="A0A2J8KZQ9"/>
<accession>H2QW92</accession>
<dbReference type="EMBL" id="AACZ04016068">
    <property type="status" value="NOT_ANNOTATED_CDS"/>
    <property type="molecule type" value="Genomic_DNA"/>
</dbReference>
<dbReference type="RefSeq" id="XP_063672428.1">
    <property type="nucleotide sequence ID" value="XM_063816358.1"/>
</dbReference>
<dbReference type="Bgee" id="ENSPTRG00000020310">
    <property type="expression patterns" value="Expressed in superior frontal gyrus and 21 other cell types or tissues"/>
</dbReference>
<gene>
    <name evidence="1 3" type="primary">C8H8orf44</name>
</gene>
<reference evidence="1" key="2">
    <citation type="submission" date="2025-08" db="UniProtKB">
        <authorList>
            <consortium name="Ensembl"/>
        </authorList>
    </citation>
    <scope>IDENTIFICATION</scope>
</reference>
<dbReference type="AlphaFoldDB" id="A0A2J8KZQ9"/>
<dbReference type="GeneTree" id="ENSGT00940000163244"/>
<protein>
    <submittedName>
        <fullName evidence="1">Chromosome 8 C8orf44 homolog</fullName>
    </submittedName>
</protein>
<dbReference type="GeneID" id="100609817"/>
<sequence length="158" mass="17921">MRKNESYLNQPAPPTPIPTLSLMGGCREHFENHWKGRAQWLTPVIPALWEAKAGGSPEVRSSKPAWPTWRNPIFTKNTKISQVLELFLNYQSLICALGKQKRQKGSLAICWSFQGGCVSKRPGVPSLKSQKPKRKRTTGRKRLSKGFWSLLFSNLGRF</sequence>
<dbReference type="CTD" id="100609817"/>
<proteinExistence type="predicted"/>
<keyword evidence="2" id="KW-1185">Reference proteome</keyword>
<organism evidence="1 2">
    <name type="scientific">Pan troglodytes</name>
    <name type="common">Chimpanzee</name>
    <dbReference type="NCBI Taxonomy" id="9598"/>
    <lineage>
        <taxon>Eukaryota</taxon>
        <taxon>Metazoa</taxon>
        <taxon>Chordata</taxon>
        <taxon>Craniata</taxon>
        <taxon>Vertebrata</taxon>
        <taxon>Euteleostomi</taxon>
        <taxon>Mammalia</taxon>
        <taxon>Eutheria</taxon>
        <taxon>Euarchontoglires</taxon>
        <taxon>Primates</taxon>
        <taxon>Haplorrhini</taxon>
        <taxon>Catarrhini</taxon>
        <taxon>Hominidae</taxon>
        <taxon>Pan</taxon>
    </lineage>
</organism>
<evidence type="ECO:0000313" key="3">
    <source>
        <dbReference type="VGNC" id="VGNC:12151"/>
    </source>
</evidence>
<dbReference type="KEGG" id="ptr:100609817"/>
<dbReference type="VGNC" id="VGNC:12151">
    <property type="gene designation" value="C8H8orf44"/>
</dbReference>
<dbReference type="Ensembl" id="ENSPTRT00000037615.4">
    <property type="protein sequence ID" value="ENSPTRP00000034765.3"/>
    <property type="gene ID" value="ENSPTRG00000020310.5"/>
</dbReference>
<accession>A0A2J8KZQ9</accession>
<dbReference type="Proteomes" id="UP000002277">
    <property type="component" value="Chromosome 8"/>
</dbReference>
<dbReference type="PROSITE" id="PS51257">
    <property type="entry name" value="PROKAR_LIPOPROTEIN"/>
    <property type="match status" value="1"/>
</dbReference>
<name>A0A2J8KZQ9_PANTR</name>
<evidence type="ECO:0000313" key="2">
    <source>
        <dbReference type="Proteomes" id="UP000002277"/>
    </source>
</evidence>
<reference evidence="1" key="3">
    <citation type="submission" date="2025-09" db="UniProtKB">
        <authorList>
            <consortium name="Ensembl"/>
        </authorList>
    </citation>
    <scope>IDENTIFICATION</scope>
</reference>
<dbReference type="PaxDb" id="9598-ENSPTRP00000034765"/>
<reference evidence="1 2" key="1">
    <citation type="journal article" date="2005" name="Nature">
        <title>Initial sequence of the chimpanzee genome and comparison with the human genome.</title>
        <authorList>
            <consortium name="Chimpanzee sequencing and analysis consortium"/>
        </authorList>
    </citation>
    <scope>NUCLEOTIDE SEQUENCE [LARGE SCALE GENOMIC DNA]</scope>
</reference>